<evidence type="ECO:0000256" key="2">
    <source>
        <dbReference type="ARBA" id="ARBA00001946"/>
    </source>
</evidence>
<evidence type="ECO:0000256" key="1">
    <source>
        <dbReference type="ARBA" id="ARBA00001936"/>
    </source>
</evidence>
<gene>
    <name evidence="12" type="ORF">CC86DRAFT_162662</name>
</gene>
<keyword evidence="9" id="KW-0464">Manganese</keyword>
<evidence type="ECO:0000259" key="11">
    <source>
        <dbReference type="SMART" id="SM01329"/>
    </source>
</evidence>
<dbReference type="InterPro" id="IPR011829">
    <property type="entry name" value="TTC_DH"/>
</dbReference>
<accession>A0A6A7ABL5</accession>
<dbReference type="PROSITE" id="PS00470">
    <property type="entry name" value="IDH_IMDH"/>
    <property type="match status" value="1"/>
</dbReference>
<comment type="catalytic activity">
    <reaction evidence="10">
        <text>(R)-malate + NAD(+) = pyruvate + CO2 + NADH</text>
        <dbReference type="Rhea" id="RHEA:18365"/>
        <dbReference type="ChEBI" id="CHEBI:15361"/>
        <dbReference type="ChEBI" id="CHEBI:15588"/>
        <dbReference type="ChEBI" id="CHEBI:16526"/>
        <dbReference type="ChEBI" id="CHEBI:57540"/>
        <dbReference type="ChEBI" id="CHEBI:57945"/>
        <dbReference type="EC" id="1.1.1.83"/>
    </reaction>
</comment>
<dbReference type="InterPro" id="IPR050501">
    <property type="entry name" value="ICDH/IPMDH"/>
</dbReference>
<dbReference type="GO" id="GO:0046553">
    <property type="term" value="F:D-malate dehydrogenase (decarboxylating) (NAD+) activity"/>
    <property type="evidence" value="ECO:0007669"/>
    <property type="project" value="UniProtKB-EC"/>
</dbReference>
<proteinExistence type="inferred from homology"/>
<evidence type="ECO:0000256" key="7">
    <source>
        <dbReference type="ARBA" id="ARBA00023002"/>
    </source>
</evidence>
<dbReference type="OrthoDB" id="10261637at2759"/>
<protein>
    <recommendedName>
        <fullName evidence="4">D-malate dehydrogenase (decarboxylating)</fullName>
        <ecNumber evidence="4">1.1.1.83</ecNumber>
    </recommendedName>
</protein>
<evidence type="ECO:0000313" key="12">
    <source>
        <dbReference type="EMBL" id="KAF2830533.1"/>
    </source>
</evidence>
<keyword evidence="5" id="KW-0479">Metal-binding</keyword>
<reference evidence="12" key="1">
    <citation type="journal article" date="2020" name="Stud. Mycol.">
        <title>101 Dothideomycetes genomes: a test case for predicting lifestyles and emergence of pathogens.</title>
        <authorList>
            <person name="Haridas S."/>
            <person name="Albert R."/>
            <person name="Binder M."/>
            <person name="Bloem J."/>
            <person name="Labutti K."/>
            <person name="Salamov A."/>
            <person name="Andreopoulos B."/>
            <person name="Baker S."/>
            <person name="Barry K."/>
            <person name="Bills G."/>
            <person name="Bluhm B."/>
            <person name="Cannon C."/>
            <person name="Castanera R."/>
            <person name="Culley D."/>
            <person name="Daum C."/>
            <person name="Ezra D."/>
            <person name="Gonzalez J."/>
            <person name="Henrissat B."/>
            <person name="Kuo A."/>
            <person name="Liang C."/>
            <person name="Lipzen A."/>
            <person name="Lutzoni F."/>
            <person name="Magnuson J."/>
            <person name="Mondo S."/>
            <person name="Nolan M."/>
            <person name="Ohm R."/>
            <person name="Pangilinan J."/>
            <person name="Park H.-J."/>
            <person name="Ramirez L."/>
            <person name="Alfaro M."/>
            <person name="Sun H."/>
            <person name="Tritt A."/>
            <person name="Yoshinaga Y."/>
            <person name="Zwiers L.-H."/>
            <person name="Turgeon B."/>
            <person name="Goodwin S."/>
            <person name="Spatafora J."/>
            <person name="Crous P."/>
            <person name="Grigoriev I."/>
        </authorList>
    </citation>
    <scope>NUCLEOTIDE SEQUENCE</scope>
    <source>
        <strain evidence="12">CBS 113818</strain>
    </source>
</reference>
<evidence type="ECO:0000256" key="5">
    <source>
        <dbReference type="ARBA" id="ARBA00022723"/>
    </source>
</evidence>
<keyword evidence="13" id="KW-1185">Reference proteome</keyword>
<dbReference type="EMBL" id="MU006219">
    <property type="protein sequence ID" value="KAF2830533.1"/>
    <property type="molecule type" value="Genomic_DNA"/>
</dbReference>
<organism evidence="12 13">
    <name type="scientific">Ophiobolus disseminans</name>
    <dbReference type="NCBI Taxonomy" id="1469910"/>
    <lineage>
        <taxon>Eukaryota</taxon>
        <taxon>Fungi</taxon>
        <taxon>Dikarya</taxon>
        <taxon>Ascomycota</taxon>
        <taxon>Pezizomycotina</taxon>
        <taxon>Dothideomycetes</taxon>
        <taxon>Pleosporomycetidae</taxon>
        <taxon>Pleosporales</taxon>
        <taxon>Pleosporineae</taxon>
        <taxon>Phaeosphaeriaceae</taxon>
        <taxon>Ophiobolus</taxon>
    </lineage>
</organism>
<comment type="cofactor">
    <cofactor evidence="2">
        <name>Mg(2+)</name>
        <dbReference type="ChEBI" id="CHEBI:18420"/>
    </cofactor>
</comment>
<dbReference type="EC" id="1.1.1.83" evidence="4"/>
<evidence type="ECO:0000313" key="13">
    <source>
        <dbReference type="Proteomes" id="UP000799424"/>
    </source>
</evidence>
<dbReference type="Proteomes" id="UP000799424">
    <property type="component" value="Unassembled WGS sequence"/>
</dbReference>
<evidence type="ECO:0000256" key="3">
    <source>
        <dbReference type="ARBA" id="ARBA00007769"/>
    </source>
</evidence>
<evidence type="ECO:0000256" key="9">
    <source>
        <dbReference type="ARBA" id="ARBA00023211"/>
    </source>
</evidence>
<evidence type="ECO:0000256" key="6">
    <source>
        <dbReference type="ARBA" id="ARBA00022842"/>
    </source>
</evidence>
<dbReference type="NCBIfam" id="TIGR02089">
    <property type="entry name" value="TTC"/>
    <property type="match status" value="1"/>
</dbReference>
<dbReference type="SMART" id="SM01329">
    <property type="entry name" value="Iso_dh"/>
    <property type="match status" value="1"/>
</dbReference>
<evidence type="ECO:0000256" key="4">
    <source>
        <dbReference type="ARBA" id="ARBA00013126"/>
    </source>
</evidence>
<sequence>MSPMATQRVHSIATLGADGIGPEVVDAGVQVLRKLANLDGTFKLEFKDYDWSSETYKKTGKYIPDGGLEELKKHDAILFGAVGAPDVPDHISLWGLRLAICQPFQQYANVRPTKIFRGTESPLRKAEHGDLDWVIVRENSEGEYAGQGGRSHRGLPWEVATEVAIFTRHAVERLIRFAFELAQKRERRSLTVVTKSNAQRNGMVMWDEIAAEVAKDFPDVKWDKMLVDAMTCRMVLDPRSLDVIVATNLHADILSDLAAALAGSIGIAPTSNLDPTRQNPSMFEPIHGSAFDITGKGVANPVATFWTAAEMLIWLGEEEAAKKMMDCVEAVTERGIRTRDLGGSAGTKEVTNAVCAELEKAYGSSKQT</sequence>
<dbReference type="GO" id="GO:0051287">
    <property type="term" value="F:NAD binding"/>
    <property type="evidence" value="ECO:0007669"/>
    <property type="project" value="InterPro"/>
</dbReference>
<feature type="domain" description="Isopropylmalate dehydrogenase-like" evidence="11">
    <location>
        <begin position="11"/>
        <end position="354"/>
    </location>
</feature>
<dbReference type="GO" id="GO:0000287">
    <property type="term" value="F:magnesium ion binding"/>
    <property type="evidence" value="ECO:0007669"/>
    <property type="project" value="InterPro"/>
</dbReference>
<dbReference type="InterPro" id="IPR019818">
    <property type="entry name" value="IsoCit/isopropylmalate_DH_CS"/>
</dbReference>
<dbReference type="PANTHER" id="PTHR43275:SF1">
    <property type="entry name" value="D-MALATE DEHYDROGENASE [DECARBOXYLATING]"/>
    <property type="match status" value="1"/>
</dbReference>
<name>A0A6A7ABL5_9PLEO</name>
<keyword evidence="8" id="KW-0520">NAD</keyword>
<dbReference type="Pfam" id="PF00180">
    <property type="entry name" value="Iso_dh"/>
    <property type="match status" value="1"/>
</dbReference>
<evidence type="ECO:0000256" key="8">
    <source>
        <dbReference type="ARBA" id="ARBA00023027"/>
    </source>
</evidence>
<dbReference type="SUPFAM" id="SSF53659">
    <property type="entry name" value="Isocitrate/Isopropylmalate dehydrogenase-like"/>
    <property type="match status" value="1"/>
</dbReference>
<comment type="cofactor">
    <cofactor evidence="1">
        <name>Mn(2+)</name>
        <dbReference type="ChEBI" id="CHEBI:29035"/>
    </cofactor>
</comment>
<dbReference type="InterPro" id="IPR024084">
    <property type="entry name" value="IsoPropMal-DH-like_dom"/>
</dbReference>
<comment type="similarity">
    <text evidence="3">Belongs to the isocitrate and isopropylmalate dehydrogenases family.</text>
</comment>
<dbReference type="PANTHER" id="PTHR43275">
    <property type="entry name" value="D-MALATE DEHYDROGENASE [DECARBOXYLATING]"/>
    <property type="match status" value="1"/>
</dbReference>
<keyword evidence="6" id="KW-0460">Magnesium</keyword>
<evidence type="ECO:0000256" key="10">
    <source>
        <dbReference type="ARBA" id="ARBA00049301"/>
    </source>
</evidence>
<keyword evidence="7" id="KW-0560">Oxidoreductase</keyword>
<dbReference type="AlphaFoldDB" id="A0A6A7ABL5"/>
<dbReference type="Gene3D" id="3.40.718.10">
    <property type="entry name" value="Isopropylmalate Dehydrogenase"/>
    <property type="match status" value="1"/>
</dbReference>